<dbReference type="EMBL" id="DYDO01000006">
    <property type="protein sequence ID" value="DBA22169.1"/>
    <property type="molecule type" value="Genomic_DNA"/>
</dbReference>
<dbReference type="PANTHER" id="PTHR31164">
    <property type="entry name" value="RAD52 MOTIF-CONTAINING PROTEIN 1"/>
    <property type="match status" value="1"/>
</dbReference>
<dbReference type="GO" id="GO:0005730">
    <property type="term" value="C:nucleolus"/>
    <property type="evidence" value="ECO:0007669"/>
    <property type="project" value="UniProtKB-SubCell"/>
</dbReference>
<dbReference type="GO" id="GO:0006302">
    <property type="term" value="P:double-strand break repair"/>
    <property type="evidence" value="ECO:0007669"/>
    <property type="project" value="UniProtKB-ARBA"/>
</dbReference>
<proteinExistence type="predicted"/>
<dbReference type="InterPro" id="IPR057652">
    <property type="entry name" value="DSRM_RDM1"/>
</dbReference>
<dbReference type="InterPro" id="IPR042525">
    <property type="entry name" value="Rad52_Rad59_Rad22_sf"/>
</dbReference>
<dbReference type="Pfam" id="PF25517">
    <property type="entry name" value="DSRM_RDM1"/>
    <property type="match status" value="1"/>
</dbReference>
<dbReference type="InterPro" id="IPR040224">
    <property type="entry name" value="RDM1"/>
</dbReference>
<evidence type="ECO:0000256" key="4">
    <source>
        <dbReference type="ARBA" id="ARBA00022884"/>
    </source>
</evidence>
<gene>
    <name evidence="9" type="ORF">GDO54_013226</name>
</gene>
<dbReference type="GO" id="GO:0003723">
    <property type="term" value="F:RNA binding"/>
    <property type="evidence" value="ECO:0007669"/>
    <property type="project" value="UniProtKB-UniRule"/>
</dbReference>
<evidence type="ECO:0000256" key="5">
    <source>
        <dbReference type="ARBA" id="ARBA00023125"/>
    </source>
</evidence>
<comment type="caution">
    <text evidence="9">The sequence shown here is derived from an EMBL/GenBank/DDBJ whole genome shotgun (WGS) entry which is preliminary data.</text>
</comment>
<dbReference type="PROSITE" id="PS50102">
    <property type="entry name" value="RRM"/>
    <property type="match status" value="1"/>
</dbReference>
<dbReference type="InterPro" id="IPR035979">
    <property type="entry name" value="RBD_domain_sf"/>
</dbReference>
<evidence type="ECO:0000256" key="3">
    <source>
        <dbReference type="ARBA" id="ARBA00022490"/>
    </source>
</evidence>
<dbReference type="PANTHER" id="PTHR31164:SF1">
    <property type="entry name" value="RAD52 MOTIF-CONTAINING PROTEIN 1"/>
    <property type="match status" value="1"/>
</dbReference>
<dbReference type="GO" id="GO:0006310">
    <property type="term" value="P:DNA recombination"/>
    <property type="evidence" value="ECO:0007669"/>
    <property type="project" value="UniProtKB-ARBA"/>
</dbReference>
<dbReference type="GO" id="GO:0005737">
    <property type="term" value="C:cytoplasm"/>
    <property type="evidence" value="ECO:0007669"/>
    <property type="project" value="UniProtKB-SubCell"/>
</dbReference>
<dbReference type="GO" id="GO:0003677">
    <property type="term" value="F:DNA binding"/>
    <property type="evidence" value="ECO:0007669"/>
    <property type="project" value="UniProtKB-KW"/>
</dbReference>
<evidence type="ECO:0000313" key="9">
    <source>
        <dbReference type="EMBL" id="DBA22169.1"/>
    </source>
</evidence>
<dbReference type="AlphaFoldDB" id="A0AAV2ZUK8"/>
<dbReference type="Proteomes" id="UP001181693">
    <property type="component" value="Unassembled WGS sequence"/>
</dbReference>
<keyword evidence="6" id="KW-0539">Nucleus</keyword>
<accession>A0AAV2ZUK8</accession>
<evidence type="ECO:0000256" key="7">
    <source>
        <dbReference type="PROSITE-ProRule" id="PRU00176"/>
    </source>
</evidence>
<dbReference type="Pfam" id="PF00076">
    <property type="entry name" value="RRM_1"/>
    <property type="match status" value="1"/>
</dbReference>
<dbReference type="InterPro" id="IPR034200">
    <property type="entry name" value="RDM1_RRM"/>
</dbReference>
<evidence type="ECO:0000256" key="6">
    <source>
        <dbReference type="ARBA" id="ARBA00023242"/>
    </source>
</evidence>
<sequence>MEPEVLTFTVPTENNKVVFVWNITTQLSEGEIYFSLVEVFSQFGPLYSMKLFPNAGVADPGYYAVIKYFSSQSAKKAQAACDKKSLFQDSPLKVQVCNKKKSFRFKSLELYGNKCQELANYYLGFNGWSKKIIALQNISGLDDEADDEASAQEPAKLRYLCVVEVTINDHEIRSRGVGVAEEVIEKQNDPAEFLSKNAKVQKYAVQKALSSAFKKILLVVFDNGKVATEYVPDEDDTVDCITEEELQGLIQVNDFTWAPLDTGDENDEELLANLSFCEDTLADGE</sequence>
<keyword evidence="5" id="KW-0238">DNA-binding</keyword>
<keyword evidence="3" id="KW-0963">Cytoplasm</keyword>
<feature type="domain" description="RRM" evidence="8">
    <location>
        <begin position="16"/>
        <end position="99"/>
    </location>
</feature>
<evidence type="ECO:0000256" key="1">
    <source>
        <dbReference type="ARBA" id="ARBA00004496"/>
    </source>
</evidence>
<dbReference type="FunFam" id="3.30.390.80:FF:000002">
    <property type="entry name" value="RAD52 motif containing 1"/>
    <property type="match status" value="1"/>
</dbReference>
<name>A0AAV2ZUK8_PYXAD</name>
<dbReference type="Gene3D" id="3.30.390.80">
    <property type="entry name" value="DNA repair protein Rad52/59/22"/>
    <property type="match status" value="1"/>
</dbReference>
<protein>
    <recommendedName>
        <fullName evidence="8">RRM domain-containing protein</fullName>
    </recommendedName>
</protein>
<evidence type="ECO:0000259" key="8">
    <source>
        <dbReference type="PROSITE" id="PS50102"/>
    </source>
</evidence>
<keyword evidence="10" id="KW-1185">Reference proteome</keyword>
<organism evidence="9 10">
    <name type="scientific">Pyxicephalus adspersus</name>
    <name type="common">African bullfrog</name>
    <dbReference type="NCBI Taxonomy" id="30357"/>
    <lineage>
        <taxon>Eukaryota</taxon>
        <taxon>Metazoa</taxon>
        <taxon>Chordata</taxon>
        <taxon>Craniata</taxon>
        <taxon>Vertebrata</taxon>
        <taxon>Euteleostomi</taxon>
        <taxon>Amphibia</taxon>
        <taxon>Batrachia</taxon>
        <taxon>Anura</taxon>
        <taxon>Neobatrachia</taxon>
        <taxon>Ranoidea</taxon>
        <taxon>Pyxicephalidae</taxon>
        <taxon>Pyxicephalinae</taxon>
        <taxon>Pyxicephalus</taxon>
    </lineage>
</organism>
<dbReference type="CDD" id="cd12364">
    <property type="entry name" value="RRM_RDM1"/>
    <property type="match status" value="1"/>
</dbReference>
<reference evidence="9" key="1">
    <citation type="thesis" date="2020" institute="ProQuest LLC" country="789 East Eisenhower Parkway, Ann Arbor, MI, USA">
        <title>Comparative Genomics and Chromosome Evolution.</title>
        <authorList>
            <person name="Mudd A.B."/>
        </authorList>
    </citation>
    <scope>NUCLEOTIDE SEQUENCE</scope>
    <source>
        <strain evidence="9">1538</strain>
        <tissue evidence="9">Blood</tissue>
    </source>
</reference>
<dbReference type="SUPFAM" id="SSF54768">
    <property type="entry name" value="dsRNA-binding domain-like"/>
    <property type="match status" value="1"/>
</dbReference>
<keyword evidence="4 7" id="KW-0694">RNA-binding</keyword>
<evidence type="ECO:0000313" key="10">
    <source>
        <dbReference type="Proteomes" id="UP001181693"/>
    </source>
</evidence>
<comment type="subcellular location">
    <subcellularLocation>
        <location evidence="1">Cytoplasm</location>
    </subcellularLocation>
    <subcellularLocation>
        <location evidence="2">Nucleus</location>
        <location evidence="2">Nucleolus</location>
    </subcellularLocation>
</comment>
<dbReference type="SUPFAM" id="SSF54928">
    <property type="entry name" value="RNA-binding domain, RBD"/>
    <property type="match status" value="1"/>
</dbReference>
<evidence type="ECO:0000256" key="2">
    <source>
        <dbReference type="ARBA" id="ARBA00004604"/>
    </source>
</evidence>
<dbReference type="InterPro" id="IPR000504">
    <property type="entry name" value="RRM_dom"/>
</dbReference>